<feature type="transmembrane region" description="Helical" evidence="10">
    <location>
        <begin position="771"/>
        <end position="790"/>
    </location>
</feature>
<keyword evidence="2" id="KW-1003">Cell membrane</keyword>
<evidence type="ECO:0000313" key="12">
    <source>
        <dbReference type="Proteomes" id="UP001607302"/>
    </source>
</evidence>
<keyword evidence="9" id="KW-0807">Transducer</keyword>
<keyword evidence="7 10" id="KW-0472">Membrane</keyword>
<feature type="transmembrane region" description="Helical" evidence="10">
    <location>
        <begin position="346"/>
        <end position="370"/>
    </location>
</feature>
<evidence type="ECO:0000256" key="4">
    <source>
        <dbReference type="ARBA" id="ARBA00022692"/>
    </source>
</evidence>
<evidence type="ECO:0000256" key="3">
    <source>
        <dbReference type="ARBA" id="ARBA00022606"/>
    </source>
</evidence>
<gene>
    <name evidence="11" type="ORF">V1478_005440</name>
</gene>
<evidence type="ECO:0000256" key="9">
    <source>
        <dbReference type="ARBA" id="ARBA00023224"/>
    </source>
</evidence>
<feature type="transmembrane region" description="Helical" evidence="10">
    <location>
        <begin position="939"/>
        <end position="957"/>
    </location>
</feature>
<name>A0ABD2BE61_VESSQ</name>
<dbReference type="GO" id="GO:0005886">
    <property type="term" value="C:plasma membrane"/>
    <property type="evidence" value="ECO:0007669"/>
    <property type="project" value="UniProtKB-SubCell"/>
</dbReference>
<dbReference type="AlphaFoldDB" id="A0ABD2BE61"/>
<feature type="transmembrane region" description="Helical" evidence="10">
    <location>
        <begin position="542"/>
        <end position="561"/>
    </location>
</feature>
<reference evidence="11 12" key="1">
    <citation type="journal article" date="2024" name="Ann. Entomol. Soc. Am.">
        <title>Genomic analyses of the southern and eastern yellowjacket wasps (Hymenoptera: Vespidae) reveal evolutionary signatures of social life.</title>
        <authorList>
            <person name="Catto M.A."/>
            <person name="Caine P.B."/>
            <person name="Orr S.E."/>
            <person name="Hunt B.G."/>
            <person name="Goodisman M.A.D."/>
        </authorList>
    </citation>
    <scope>NUCLEOTIDE SEQUENCE [LARGE SCALE GENOMIC DNA]</scope>
    <source>
        <strain evidence="11">233</strain>
        <tissue evidence="11">Head and thorax</tissue>
    </source>
</reference>
<dbReference type="Pfam" id="PF02949">
    <property type="entry name" value="7tm_6"/>
    <property type="match status" value="3"/>
</dbReference>
<evidence type="ECO:0000256" key="7">
    <source>
        <dbReference type="ARBA" id="ARBA00023136"/>
    </source>
</evidence>
<organism evidence="11 12">
    <name type="scientific">Vespula squamosa</name>
    <name type="common">Southern yellow jacket</name>
    <name type="synonym">Wasp</name>
    <dbReference type="NCBI Taxonomy" id="30214"/>
    <lineage>
        <taxon>Eukaryota</taxon>
        <taxon>Metazoa</taxon>
        <taxon>Ecdysozoa</taxon>
        <taxon>Arthropoda</taxon>
        <taxon>Hexapoda</taxon>
        <taxon>Insecta</taxon>
        <taxon>Pterygota</taxon>
        <taxon>Neoptera</taxon>
        <taxon>Endopterygota</taxon>
        <taxon>Hymenoptera</taxon>
        <taxon>Apocrita</taxon>
        <taxon>Aculeata</taxon>
        <taxon>Vespoidea</taxon>
        <taxon>Vespidae</taxon>
        <taxon>Vespinae</taxon>
        <taxon>Vespula</taxon>
    </lineage>
</organism>
<keyword evidence="8" id="KW-0675">Receptor</keyword>
<feature type="transmembrane region" description="Helical" evidence="10">
    <location>
        <begin position="143"/>
        <end position="166"/>
    </location>
</feature>
<feature type="transmembrane region" description="Helical" evidence="10">
    <location>
        <begin position="382"/>
        <end position="401"/>
    </location>
</feature>
<evidence type="ECO:0000313" key="11">
    <source>
        <dbReference type="EMBL" id="KAL2731027.1"/>
    </source>
</evidence>
<protein>
    <submittedName>
        <fullName evidence="11">Odorant receptor 45b-like</fullName>
    </submittedName>
</protein>
<feature type="transmembrane region" description="Helical" evidence="10">
    <location>
        <begin position="508"/>
        <end position="530"/>
    </location>
</feature>
<evidence type="ECO:0000256" key="1">
    <source>
        <dbReference type="ARBA" id="ARBA00004651"/>
    </source>
</evidence>
<dbReference type="Proteomes" id="UP001607302">
    <property type="component" value="Unassembled WGS sequence"/>
</dbReference>
<keyword evidence="12" id="KW-1185">Reference proteome</keyword>
<evidence type="ECO:0000256" key="2">
    <source>
        <dbReference type="ARBA" id="ARBA00022475"/>
    </source>
</evidence>
<accession>A0ABD2BE61</accession>
<evidence type="ECO:0000256" key="5">
    <source>
        <dbReference type="ARBA" id="ARBA00022725"/>
    </source>
</evidence>
<keyword evidence="3" id="KW-0716">Sensory transduction</keyword>
<comment type="subcellular location">
    <subcellularLocation>
        <location evidence="1">Cell membrane</location>
        <topology evidence="1">Multi-pass membrane protein</topology>
    </subcellularLocation>
</comment>
<keyword evidence="4 10" id="KW-0812">Transmembrane</keyword>
<feature type="transmembrane region" description="Helical" evidence="10">
    <location>
        <begin position="656"/>
        <end position="684"/>
    </location>
</feature>
<keyword evidence="6 10" id="KW-1133">Transmembrane helix</keyword>
<feature type="transmembrane region" description="Helical" evidence="10">
    <location>
        <begin position="272"/>
        <end position="298"/>
    </location>
</feature>
<evidence type="ECO:0000256" key="10">
    <source>
        <dbReference type="SAM" id="Phobius"/>
    </source>
</evidence>
<dbReference type="PANTHER" id="PTHR21137">
    <property type="entry name" value="ODORANT RECEPTOR"/>
    <property type="match status" value="1"/>
</dbReference>
<feature type="transmembrane region" description="Helical" evidence="10">
    <location>
        <begin position="599"/>
        <end position="617"/>
    </location>
</feature>
<proteinExistence type="predicted"/>
<evidence type="ECO:0000256" key="8">
    <source>
        <dbReference type="ARBA" id="ARBA00023170"/>
    </source>
</evidence>
<feature type="transmembrane region" description="Helical" evidence="10">
    <location>
        <begin position="234"/>
        <end position="252"/>
    </location>
</feature>
<feature type="transmembrane region" description="Helical" evidence="10">
    <location>
        <begin position="739"/>
        <end position="759"/>
    </location>
</feature>
<sequence length="1257" mass="144380">MNDNGNDYKTYVNLIAETNRWISKPLKNNFWQLKRGSSIESMHFDLGNWKHVEQAACLDELAGRLVEWSKRYEFQRGRGNSEYYSTRRSNLDLKEKQSHVIAYPDRIEFAINYSIKIGRGILRVIGAWPVHKESSNIEKIYSYFAKAFCYFLFTFILVPGLLRIFLIEQNTRVRLKIIGPLCSCLINAMKYSILMKSGKKIQECMKHVREDWKKVVLEKDYESMMSHAKVGRTLAVMSASFIYGAGMSYRTILPLSKGKIIIAYELVFFGQFLAGFAVYSVACGVCGLATFMIMHACGQFEILMRMMRDIVDGKDDIDDTDPDTRIAKVIRHQIRSKNFVKQVEEILQYMCMVEILGCTSLVCLVLYYVIMEWENSDTTGLVTYFIFLLSFAFNMFIFCYMGELLSEQGIKVGITSCTLDWNRLPTKSAQGLILIILASNHPIKIVAGKMMVMSLSNFNNMENFTVDSFEKDVDLSVSLNRWVSKPIGTWPSSSKISKNDRLETSLKWITIVICYMLLSFILIFGGMYLILELEDLYNHLKLGSALSFFLMAAIKYFILIVRENDIRRCIGCIEIDWRNVKYLQDKKIMIENANFGRKLIMICGVFMYGGVLFYYIALPMTHQKIFDEEKNVTYRSLVYPVPKIVADTRLSPINEIFYVLQLFSGLVAHNITVATCGLAALLAMHACGQLEILMSWLEYLVDGREDVSDSLDNRLADIVEQHVRAFSFIKRTEEIIREISLIELVGCTLNMCCLGYYCMVEWDIRRPLNSFTYLILLTSVTFNIFIFCYIGEVLANQTVKVGEKSYMIDWYRIPERKSLALVLIIMMSNSPTRLTAGNFIELSISSFCDVIKSAGAYLNMLHYQIVGHLFKYVRGIDRVVVRTSIMADVLCVPSVRDDLDENANFSVQLNRWILKSIGAWPKSSDVTYSQIYLHRLNKTICYALIIFLMIPCGLYLMLEVKDTYDKLRLTGPLSFCLMAIIKYCALTVRENDIRRCFEYIEWDWKKVKHVEDLRIMKENANLGRRIVIVCATFMYSSAAFYYIAVPFAKGMITEEDSNLTYRPLVYPVAKIIVDARRSPINEIFFGIQCVSGFLAHSITAAACGLAATFAMHACGQLQLIISCLENLVDGREDSSDTIKERLADIVQRHVRALKGSVERNIPRRSCWMYHEYMSSWILLYHGELLADQCQKVGERSYMIDWYRLPWKDVRGLVLILAMSNSPNNLTAGYLIELSLTSFGDVIKSSLAYLNMLRTLTE</sequence>
<dbReference type="GO" id="GO:0007608">
    <property type="term" value="P:sensory perception of smell"/>
    <property type="evidence" value="ECO:0007669"/>
    <property type="project" value="UniProtKB-KW"/>
</dbReference>
<dbReference type="GO" id="GO:0007165">
    <property type="term" value="P:signal transduction"/>
    <property type="evidence" value="ECO:0007669"/>
    <property type="project" value="UniProtKB-KW"/>
</dbReference>
<feature type="transmembrane region" description="Helical" evidence="10">
    <location>
        <begin position="969"/>
        <end position="988"/>
    </location>
</feature>
<comment type="caution">
    <text evidence="11">The sequence shown here is derived from an EMBL/GenBank/DDBJ whole genome shotgun (WGS) entry which is preliminary data.</text>
</comment>
<feature type="transmembrane region" description="Helical" evidence="10">
    <location>
        <begin position="1026"/>
        <end position="1044"/>
    </location>
</feature>
<keyword evidence="5" id="KW-0552">Olfaction</keyword>
<dbReference type="PANTHER" id="PTHR21137:SF35">
    <property type="entry name" value="ODORANT RECEPTOR 19A-RELATED"/>
    <property type="match status" value="1"/>
</dbReference>
<dbReference type="EMBL" id="JAUDFV010000110">
    <property type="protein sequence ID" value="KAL2731027.1"/>
    <property type="molecule type" value="Genomic_DNA"/>
</dbReference>
<evidence type="ECO:0000256" key="6">
    <source>
        <dbReference type="ARBA" id="ARBA00022989"/>
    </source>
</evidence>
<dbReference type="InterPro" id="IPR004117">
    <property type="entry name" value="7tm6_olfct_rcpt"/>
</dbReference>